<dbReference type="InterPro" id="IPR057991">
    <property type="entry name" value="TPR_TAF2_C"/>
</dbReference>
<reference evidence="12" key="1">
    <citation type="submission" date="2019-12" db="UniProtKB">
        <authorList>
            <consortium name="WormBaseParasite"/>
        </authorList>
    </citation>
    <scope>IDENTIFICATION</scope>
</reference>
<dbReference type="SUPFAM" id="SSF63737">
    <property type="entry name" value="Leukotriene A4 hydrolase N-terminal domain"/>
    <property type="match status" value="1"/>
</dbReference>
<dbReference type="WBParaSite" id="TMUE_3000012163.1">
    <property type="protein sequence ID" value="TMUE_3000012163.1"/>
    <property type="gene ID" value="WBGene00291698"/>
</dbReference>
<evidence type="ECO:0000256" key="2">
    <source>
        <dbReference type="ARBA" id="ARBA00010937"/>
    </source>
</evidence>
<keyword evidence="6" id="KW-0539">Nucleus</keyword>
<dbReference type="InterPro" id="IPR027268">
    <property type="entry name" value="Peptidase_M4/M1_CTD_sf"/>
</dbReference>
<dbReference type="PANTHER" id="PTHR15137">
    <property type="entry name" value="TRANSCRIPTION INITIATION FACTOR TFIID"/>
    <property type="match status" value="1"/>
</dbReference>
<dbReference type="Pfam" id="PF25577">
    <property type="entry name" value="TPR_TAF2_C"/>
    <property type="match status" value="1"/>
</dbReference>
<evidence type="ECO:0000256" key="4">
    <source>
        <dbReference type="ARBA" id="ARBA00023015"/>
    </source>
</evidence>
<dbReference type="InterPro" id="IPR037813">
    <property type="entry name" value="TAF2"/>
</dbReference>
<dbReference type="AlphaFoldDB" id="A0A5S6QYF3"/>
<dbReference type="Proteomes" id="UP000046395">
    <property type="component" value="Unassembled WGS sequence"/>
</dbReference>
<accession>A0A5S6QYF3</accession>
<dbReference type="GO" id="GO:0016251">
    <property type="term" value="F:RNA polymerase II general transcription initiation factor activity"/>
    <property type="evidence" value="ECO:0007669"/>
    <property type="project" value="TreeGrafter"/>
</dbReference>
<feature type="domain" description="Transcription initiation factor TFIID subunit 2 TPR repeats" evidence="10">
    <location>
        <begin position="636"/>
        <end position="994"/>
    </location>
</feature>
<keyword evidence="5" id="KW-0804">Transcription</keyword>
<protein>
    <recommendedName>
        <fullName evidence="3">Transcription initiation factor TFIID subunit 2</fullName>
    </recommendedName>
    <alternativeName>
        <fullName evidence="7">Transcription initiation factor TFIID 150 kDa subunit</fullName>
    </alternativeName>
</protein>
<dbReference type="STRING" id="70415.A0A5S6QYF3"/>
<dbReference type="Pfam" id="PF25316">
    <property type="entry name" value="TAF2_3rd"/>
    <property type="match status" value="1"/>
</dbReference>
<dbReference type="SUPFAM" id="SSF48371">
    <property type="entry name" value="ARM repeat"/>
    <property type="match status" value="1"/>
</dbReference>
<keyword evidence="11" id="KW-1185">Reference proteome</keyword>
<dbReference type="Gene3D" id="2.60.40.1730">
    <property type="entry name" value="tricorn interacting facor f3 domain"/>
    <property type="match status" value="1"/>
</dbReference>
<dbReference type="InterPro" id="IPR057345">
    <property type="entry name" value="Ig-like_TAF2"/>
</dbReference>
<comment type="similarity">
    <text evidence="2">Belongs to the TAF2 family.</text>
</comment>
<dbReference type="CDD" id="cd09839">
    <property type="entry name" value="M1_like_TAF2"/>
    <property type="match status" value="1"/>
</dbReference>
<evidence type="ECO:0000259" key="9">
    <source>
        <dbReference type="Pfam" id="PF25316"/>
    </source>
</evidence>
<dbReference type="GO" id="GO:0000976">
    <property type="term" value="F:transcription cis-regulatory region binding"/>
    <property type="evidence" value="ECO:0007669"/>
    <property type="project" value="TreeGrafter"/>
</dbReference>
<keyword evidence="4" id="KW-0805">Transcription regulation</keyword>
<evidence type="ECO:0000256" key="7">
    <source>
        <dbReference type="ARBA" id="ARBA00033345"/>
    </source>
</evidence>
<dbReference type="InterPro" id="IPR016024">
    <property type="entry name" value="ARM-type_fold"/>
</dbReference>
<dbReference type="Gene3D" id="1.10.390.10">
    <property type="entry name" value="Neutral Protease Domain 2"/>
    <property type="match status" value="1"/>
</dbReference>
<organism evidence="11 12">
    <name type="scientific">Trichuris muris</name>
    <name type="common">Mouse whipworm</name>
    <dbReference type="NCBI Taxonomy" id="70415"/>
    <lineage>
        <taxon>Eukaryota</taxon>
        <taxon>Metazoa</taxon>
        <taxon>Ecdysozoa</taxon>
        <taxon>Nematoda</taxon>
        <taxon>Enoplea</taxon>
        <taxon>Dorylaimia</taxon>
        <taxon>Trichinellida</taxon>
        <taxon>Trichuridae</taxon>
        <taxon>Trichuris</taxon>
    </lineage>
</organism>
<evidence type="ECO:0000313" key="12">
    <source>
        <dbReference type="WBParaSite" id="TMUE_3000012163.1"/>
    </source>
</evidence>
<feature type="region of interest" description="Disordered" evidence="8">
    <location>
        <begin position="999"/>
        <end position="1023"/>
    </location>
</feature>
<dbReference type="InterPro" id="IPR042097">
    <property type="entry name" value="Aminopeptidase_N-like_N_sf"/>
</dbReference>
<feature type="domain" description="Transcription initiation factor TFIID subunit 2 Ig-like" evidence="9">
    <location>
        <begin position="517"/>
        <end position="635"/>
    </location>
</feature>
<evidence type="ECO:0000256" key="3">
    <source>
        <dbReference type="ARBA" id="ARBA00017363"/>
    </source>
</evidence>
<evidence type="ECO:0000256" key="8">
    <source>
        <dbReference type="SAM" id="MobiDB-lite"/>
    </source>
</evidence>
<dbReference type="GO" id="GO:0005669">
    <property type="term" value="C:transcription factor TFIID complex"/>
    <property type="evidence" value="ECO:0007669"/>
    <property type="project" value="InterPro"/>
</dbReference>
<dbReference type="PANTHER" id="PTHR15137:SF9">
    <property type="entry name" value="TRANSCRIPTION INITIATION FACTOR TFIID SUBUNIT 2"/>
    <property type="match status" value="1"/>
</dbReference>
<name>A0A5S6QYF3_TRIMR</name>
<evidence type="ECO:0000256" key="5">
    <source>
        <dbReference type="ARBA" id="ARBA00023163"/>
    </source>
</evidence>
<evidence type="ECO:0000259" key="10">
    <source>
        <dbReference type="Pfam" id="PF25577"/>
    </source>
</evidence>
<evidence type="ECO:0000256" key="6">
    <source>
        <dbReference type="ARBA" id="ARBA00023242"/>
    </source>
</evidence>
<dbReference type="GO" id="GO:0006367">
    <property type="term" value="P:transcription initiation at RNA polymerase II promoter"/>
    <property type="evidence" value="ECO:0007669"/>
    <property type="project" value="TreeGrafter"/>
</dbReference>
<proteinExistence type="inferred from homology"/>
<evidence type="ECO:0000313" key="11">
    <source>
        <dbReference type="Proteomes" id="UP000046395"/>
    </source>
</evidence>
<dbReference type="GO" id="GO:0003682">
    <property type="term" value="F:chromatin binding"/>
    <property type="evidence" value="ECO:0007669"/>
    <property type="project" value="TreeGrafter"/>
</dbReference>
<sequence>MSLPKSSVDSGRPYKLVHQTLRVIQIDFASQRMHCSTELSLLPLVRGVKSLRLCCSQQCVITEVHFPQFAADGLYVHENYWPRIDGSRLPQLSVNSLNQLFRQVGAKVNTGGELIVEFPKEVWPLADEQKLVRIELKFTFEKPEMGLRFVNLGKADDPTSERACHVYTWKSTNYESRSWFPCVDSPRELCLWNLEVTCDSKLTAVCSGELQMVRVSQDCQTKTFVYQLASPTPACNIGLAVGPFDLFIHTEMNELSNFCLPKLLPLLKHTCSVLHKVFEFFEELLSFRYPYGSYKQVFVYDLPGDCVSYATLSLIDTSFLYHGDVIEQEPITRALMATAVAKQFFGCFVVPFDFKERWLAMGIALYIGMLYQQRFFGNNEFIYQMQNILRTVIAYEKERGGLVLLAEEKEPNASSASQATCVGDPSSPLLCSPRQGEMVLNKATFLFRMLEKRLGKEIFLQVLNKLLSITSFASQQRLQPGQWSHMLLSCESFCRCVSNVSGQDLETFLDQWIRQGGHADFSVEYSFNRKRNMIELEIKQDPTATGVVRYLGSLTVNVQELDGLFTHTIQVDDLHTRHDIQCHSKARRQRKRKIPLWTGEEVDIDLNNLDSDCPVLWILIDPDLCTYRTVSVKQPDYNWQYQLKHERFVIAQLDALRAMANFPSLQSHLILWDTIENDQCFYRVRCEACFTLSAITNLLPSGLVNQQALVVVFRKIFGCKSCSSIPKPNNFTNLEHYYLKKALVLAMAEVRTSTGDCPSDILAFLLDLLKYNFNDRNLRSDDHYRAALLEALGVAIQRKPTQSESLPRFFQESPPQPTNPLVRGLLSKIFHRLTLHLVMDYIEPSHNRVITCVSLQSLAQLRVSRLIECDHTLWLSYMDGSQCSAVRRAAASALMTIAKCTRDRALFLRLFSTIAVRRDPMMRRFLVKKLIETPPFVADDSLVNRLHCSELFEALCRCFYDFGPSPDCSFHAALLELISILFGFEKPLFLNYTSVPAAPQQTTSTSAPPESEVTKEPVDDEFM</sequence>
<dbReference type="SUPFAM" id="SSF55486">
    <property type="entry name" value="Metalloproteases ('zincins'), catalytic domain"/>
    <property type="match status" value="1"/>
</dbReference>
<evidence type="ECO:0000256" key="1">
    <source>
        <dbReference type="ARBA" id="ARBA00004123"/>
    </source>
</evidence>
<feature type="compositionally biased region" description="Polar residues" evidence="8">
    <location>
        <begin position="999"/>
        <end position="1008"/>
    </location>
</feature>
<comment type="subcellular location">
    <subcellularLocation>
        <location evidence="1">Nucleus</location>
    </subcellularLocation>
</comment>